<sequence>MAERETLRCQLAVIGGGAAGLMAALEATRRGLDVILLDRLDDLGGNAARAAGHAAFESVEQRNRRVSLTKEGVYQAMMELSDWNANPSLLSRFVERSAEVVDRLLELGIHYDKVIAIDPVHQLTTSHLPTGRMRAVVDVLSTELERRGVRIYRGFRAEQLEVAAGSVSAIVARNNVGAELLIQPCAALIATGGYAASPKLMRRYAGLAKTPSAGNGADTGDGLALAAMAGGHASSLIGAVLVAATTNGRPLTDDISCACVQPTLWVDGSGRRFCNEALALALYRAGDIVARLNQGFAWSIFDQSQIDKLIHSGARRGMGSAILPGTKLTKLRVQLEEDLAGGETAFRADSLEELAGLIGVELEPFINEVSQYHEACAEGVDHRFFKTHNLDPLLHPPFYALRMEATALCTTGAIEVDEFLRVLDHYGNPVGGLYAAGNDAAGPWGKTAITTIGGAPAGFALTSGLLVAEHAAGWCHRH</sequence>
<evidence type="ECO:0000259" key="5">
    <source>
        <dbReference type="Pfam" id="PF00890"/>
    </source>
</evidence>
<evidence type="ECO:0000256" key="3">
    <source>
        <dbReference type="ARBA" id="ARBA00022827"/>
    </source>
</evidence>
<dbReference type="PANTHER" id="PTHR43400:SF7">
    <property type="entry name" value="FAD-DEPENDENT OXIDOREDUCTASE 2 FAD BINDING DOMAIN-CONTAINING PROTEIN"/>
    <property type="match status" value="1"/>
</dbReference>
<name>A0A2A9CPZ4_9ACTN</name>
<dbReference type="EMBL" id="PDJC01000001">
    <property type="protein sequence ID" value="PFG15609.1"/>
    <property type="molecule type" value="Genomic_DNA"/>
</dbReference>
<dbReference type="PANTHER" id="PTHR43400">
    <property type="entry name" value="FUMARATE REDUCTASE"/>
    <property type="match status" value="1"/>
</dbReference>
<evidence type="ECO:0000256" key="4">
    <source>
        <dbReference type="ARBA" id="ARBA00023002"/>
    </source>
</evidence>
<keyword evidence="2" id="KW-0285">Flavoprotein</keyword>
<dbReference type="Gene3D" id="3.90.700.10">
    <property type="entry name" value="Succinate dehydrogenase/fumarate reductase flavoprotein, catalytic domain"/>
    <property type="match status" value="1"/>
</dbReference>
<dbReference type="InterPro" id="IPR027477">
    <property type="entry name" value="Succ_DH/fumarate_Rdtase_cat_sf"/>
</dbReference>
<evidence type="ECO:0000313" key="6">
    <source>
        <dbReference type="EMBL" id="PFG15609.1"/>
    </source>
</evidence>
<dbReference type="InterPro" id="IPR050315">
    <property type="entry name" value="FAD-oxidoreductase_2"/>
</dbReference>
<keyword evidence="3" id="KW-0274">FAD</keyword>
<keyword evidence="4" id="KW-0560">Oxidoreductase</keyword>
<dbReference type="InterPro" id="IPR036188">
    <property type="entry name" value="FAD/NAD-bd_sf"/>
</dbReference>
<dbReference type="PRINTS" id="PR00411">
    <property type="entry name" value="PNDRDTASEI"/>
</dbReference>
<dbReference type="SUPFAM" id="SSF51905">
    <property type="entry name" value="FAD/NAD(P)-binding domain"/>
    <property type="match status" value="1"/>
</dbReference>
<accession>A0A2A9CPZ4</accession>
<dbReference type="Proteomes" id="UP000226079">
    <property type="component" value="Unassembled WGS sequence"/>
</dbReference>
<gene>
    <name evidence="6" type="ORF">ATK74_0129</name>
</gene>
<dbReference type="Gene3D" id="3.50.50.60">
    <property type="entry name" value="FAD/NAD(P)-binding domain"/>
    <property type="match status" value="1"/>
</dbReference>
<comment type="cofactor">
    <cofactor evidence="1">
        <name>FAD</name>
        <dbReference type="ChEBI" id="CHEBI:57692"/>
    </cofactor>
</comment>
<dbReference type="InterPro" id="IPR003953">
    <property type="entry name" value="FAD-dep_OxRdtase_2_FAD-bd"/>
</dbReference>
<dbReference type="SUPFAM" id="SSF56425">
    <property type="entry name" value="Succinate dehydrogenase/fumarate reductase flavoprotein, catalytic domain"/>
    <property type="match status" value="1"/>
</dbReference>
<dbReference type="GO" id="GO:0033765">
    <property type="term" value="F:steroid dehydrogenase activity, acting on the CH-CH group of donors"/>
    <property type="evidence" value="ECO:0007669"/>
    <property type="project" value="UniProtKB-ARBA"/>
</dbReference>
<proteinExistence type="predicted"/>
<organism evidence="6 7">
    <name type="scientific">Propionicimonas paludicola</name>
    <dbReference type="NCBI Taxonomy" id="185243"/>
    <lineage>
        <taxon>Bacteria</taxon>
        <taxon>Bacillati</taxon>
        <taxon>Actinomycetota</taxon>
        <taxon>Actinomycetes</taxon>
        <taxon>Propionibacteriales</taxon>
        <taxon>Nocardioidaceae</taxon>
        <taxon>Propionicimonas</taxon>
    </lineage>
</organism>
<keyword evidence="7" id="KW-1185">Reference proteome</keyword>
<protein>
    <submittedName>
        <fullName evidence="6">Fumarate reductase flavoprotein subunit</fullName>
    </submittedName>
</protein>
<feature type="domain" description="FAD-dependent oxidoreductase 2 FAD-binding" evidence="5">
    <location>
        <begin position="12"/>
        <end position="442"/>
    </location>
</feature>
<evidence type="ECO:0000256" key="2">
    <source>
        <dbReference type="ARBA" id="ARBA00022630"/>
    </source>
</evidence>
<evidence type="ECO:0000256" key="1">
    <source>
        <dbReference type="ARBA" id="ARBA00001974"/>
    </source>
</evidence>
<dbReference type="Pfam" id="PF00890">
    <property type="entry name" value="FAD_binding_2"/>
    <property type="match status" value="1"/>
</dbReference>
<dbReference type="AlphaFoldDB" id="A0A2A9CPZ4"/>
<reference evidence="6 7" key="1">
    <citation type="submission" date="2017-10" db="EMBL/GenBank/DDBJ databases">
        <title>Sequencing the genomes of 1000 actinobacteria strains.</title>
        <authorList>
            <person name="Klenk H.-P."/>
        </authorList>
    </citation>
    <scope>NUCLEOTIDE SEQUENCE [LARGE SCALE GENOMIC DNA]</scope>
    <source>
        <strain evidence="6 7">DSM 15597</strain>
    </source>
</reference>
<comment type="caution">
    <text evidence="6">The sequence shown here is derived from an EMBL/GenBank/DDBJ whole genome shotgun (WGS) entry which is preliminary data.</text>
</comment>
<evidence type="ECO:0000313" key="7">
    <source>
        <dbReference type="Proteomes" id="UP000226079"/>
    </source>
</evidence>